<accession>A0A3N0E270</accession>
<dbReference type="EMBL" id="RJMB01000028">
    <property type="protein sequence ID" value="RNL81947.1"/>
    <property type="molecule type" value="Genomic_DNA"/>
</dbReference>
<organism evidence="3 4">
    <name type="scientific">Halostreptopolyspora alba</name>
    <dbReference type="NCBI Taxonomy" id="2487137"/>
    <lineage>
        <taxon>Bacteria</taxon>
        <taxon>Bacillati</taxon>
        <taxon>Actinomycetota</taxon>
        <taxon>Actinomycetes</taxon>
        <taxon>Streptosporangiales</taxon>
        <taxon>Nocardiopsidaceae</taxon>
        <taxon>Halostreptopolyspora</taxon>
    </lineage>
</organism>
<reference evidence="3 4" key="1">
    <citation type="submission" date="2018-11" db="EMBL/GenBank/DDBJ databases">
        <title>The genome draft of YIM 96095.</title>
        <authorList>
            <person name="Tang S.-K."/>
            <person name="Chunyu W.-X."/>
            <person name="Feng Y.-Z."/>
        </authorList>
    </citation>
    <scope>NUCLEOTIDE SEQUENCE [LARGE SCALE GENOMIC DNA]</scope>
    <source>
        <strain evidence="3 4">YIM 96095</strain>
    </source>
</reference>
<keyword evidence="1" id="KW-1133">Transmembrane helix</keyword>
<comment type="caution">
    <text evidence="3">The sequence shown here is derived from an EMBL/GenBank/DDBJ whole genome shotgun (WGS) entry which is preliminary data.</text>
</comment>
<dbReference type="AlphaFoldDB" id="A0A3N0E270"/>
<evidence type="ECO:0000259" key="2">
    <source>
        <dbReference type="Pfam" id="PF00144"/>
    </source>
</evidence>
<keyword evidence="3" id="KW-0378">Hydrolase</keyword>
<keyword evidence="4" id="KW-1185">Reference proteome</keyword>
<feature type="transmembrane region" description="Helical" evidence="1">
    <location>
        <begin position="493"/>
        <end position="512"/>
    </location>
</feature>
<protein>
    <submittedName>
        <fullName evidence="3">Class A beta-lactamase-related serine hydrolase</fullName>
    </submittedName>
</protein>
<evidence type="ECO:0000256" key="1">
    <source>
        <dbReference type="SAM" id="Phobius"/>
    </source>
</evidence>
<gene>
    <name evidence="3" type="ORF">EFW17_21015</name>
</gene>
<dbReference type="InterPro" id="IPR050491">
    <property type="entry name" value="AmpC-like"/>
</dbReference>
<dbReference type="Proteomes" id="UP000269198">
    <property type="component" value="Unassembled WGS sequence"/>
</dbReference>
<sequence>MGASDPATTAHPPRSVWRWMGAAAVAGALLTFPVLPSAPAVEVEDGDPDLAAELAGLVPDDSAVGVSAAVIDDGETTHATIGTTDGSTPVRSDTAFETGSVQKVLTATLLADMVRTDDVRLDTTLEEIFTDVDFADGDVADITLEQLATHRAGLPNIHTDLGYVSSLLLHNYFGTDPYRGMSDPVEAAADLTDAGPDDDTGHSYSNLGFALLGQSLAEVAGEDYPTVLTERVLEPLGMANTTLPTSPEVPPGGAEPHRNPWIRVQPSFTPENAPAGLGTWTTSQDMVTLLRAAMAEEPPAVAAAQEPRARGDTGSSHDERVGLAWIRWNVEGTEVTWHNGGTAGSRSFVARTDDGRGVVVLANSARVPAETIGLGLLDLDTPELGTGSNIPVLATALSYLLGGVVPFVVLLRMARRRVTAWTPQLDRVAVVSTLLVGAALWVASLRIGDADLIPGVWALGAGTLAASVPLGVWRWRGLPLTRGPRAWHRWRDLGVNLVLVAAIATGTVYSLWW</sequence>
<evidence type="ECO:0000313" key="3">
    <source>
        <dbReference type="EMBL" id="RNL81947.1"/>
    </source>
</evidence>
<dbReference type="RefSeq" id="WP_123203151.1">
    <property type="nucleotide sequence ID" value="NZ_RJMB01000028.1"/>
</dbReference>
<feature type="domain" description="Beta-lactamase-related" evidence="2">
    <location>
        <begin position="61"/>
        <end position="366"/>
    </location>
</feature>
<dbReference type="SUPFAM" id="SSF56601">
    <property type="entry name" value="beta-lactamase/transpeptidase-like"/>
    <property type="match status" value="1"/>
</dbReference>
<feature type="transmembrane region" description="Helical" evidence="1">
    <location>
        <begin position="392"/>
        <end position="413"/>
    </location>
</feature>
<dbReference type="PANTHER" id="PTHR46825">
    <property type="entry name" value="D-ALANYL-D-ALANINE-CARBOXYPEPTIDASE/ENDOPEPTIDASE AMPH"/>
    <property type="match status" value="1"/>
</dbReference>
<name>A0A3N0E270_9ACTN</name>
<feature type="transmembrane region" description="Helical" evidence="1">
    <location>
        <begin position="425"/>
        <end position="443"/>
    </location>
</feature>
<dbReference type="InterPro" id="IPR001466">
    <property type="entry name" value="Beta-lactam-related"/>
</dbReference>
<dbReference type="InterPro" id="IPR012338">
    <property type="entry name" value="Beta-lactam/transpept-like"/>
</dbReference>
<dbReference type="OrthoDB" id="3171327at2"/>
<keyword evidence="1" id="KW-0472">Membrane</keyword>
<evidence type="ECO:0000313" key="4">
    <source>
        <dbReference type="Proteomes" id="UP000269198"/>
    </source>
</evidence>
<feature type="transmembrane region" description="Helical" evidence="1">
    <location>
        <begin position="455"/>
        <end position="473"/>
    </location>
</feature>
<keyword evidence="1" id="KW-0812">Transmembrane</keyword>
<dbReference type="GO" id="GO:0016787">
    <property type="term" value="F:hydrolase activity"/>
    <property type="evidence" value="ECO:0007669"/>
    <property type="project" value="UniProtKB-KW"/>
</dbReference>
<dbReference type="PANTHER" id="PTHR46825:SF8">
    <property type="entry name" value="BETA-LACTAMASE-RELATED"/>
    <property type="match status" value="1"/>
</dbReference>
<dbReference type="Pfam" id="PF00144">
    <property type="entry name" value="Beta-lactamase"/>
    <property type="match status" value="1"/>
</dbReference>
<dbReference type="Gene3D" id="3.40.710.10">
    <property type="entry name" value="DD-peptidase/beta-lactamase superfamily"/>
    <property type="match status" value="1"/>
</dbReference>
<proteinExistence type="predicted"/>